<reference evidence="2 3" key="1">
    <citation type="journal article" date="2015" name="J. Microbiol.">
        <title>Sphingosinicella ginsenosidimutans sp. nov., with ginsenoside converting activity.</title>
        <authorList>
            <person name="Kim J.K."/>
            <person name="Kang M.S."/>
            <person name="Park S.C."/>
            <person name="Kim K.M."/>
            <person name="Choi K."/>
            <person name="Yoon M.H."/>
            <person name="Im W.T."/>
        </authorList>
    </citation>
    <scope>NUCLEOTIDE SEQUENCE [LARGE SCALE GENOMIC DNA]</scope>
    <source>
        <strain evidence="2 3">BS-11</strain>
    </source>
</reference>
<dbReference type="AlphaFoldDB" id="A0A5C6TU81"/>
<dbReference type="OrthoDB" id="8480631at2"/>
<proteinExistence type="predicted"/>
<dbReference type="RefSeq" id="WP_147043348.1">
    <property type="nucleotide sequence ID" value="NZ_BAABIR010000001.1"/>
</dbReference>
<feature type="compositionally biased region" description="Basic and acidic residues" evidence="1">
    <location>
        <begin position="163"/>
        <end position="172"/>
    </location>
</feature>
<feature type="region of interest" description="Disordered" evidence="1">
    <location>
        <begin position="104"/>
        <end position="172"/>
    </location>
</feature>
<comment type="caution">
    <text evidence="2">The sequence shown here is derived from an EMBL/GenBank/DDBJ whole genome shotgun (WGS) entry which is preliminary data.</text>
</comment>
<dbReference type="Proteomes" id="UP000321249">
    <property type="component" value="Unassembled WGS sequence"/>
</dbReference>
<organism evidence="2 3">
    <name type="scientific">Allosphingosinicella ginsenosidimutans</name>
    <dbReference type="NCBI Taxonomy" id="1176539"/>
    <lineage>
        <taxon>Bacteria</taxon>
        <taxon>Pseudomonadati</taxon>
        <taxon>Pseudomonadota</taxon>
        <taxon>Alphaproteobacteria</taxon>
        <taxon>Sphingomonadales</taxon>
        <taxon>Sphingomonadaceae</taxon>
        <taxon>Allosphingosinicella</taxon>
    </lineage>
</organism>
<gene>
    <name evidence="2" type="ORF">FRZ32_09900</name>
</gene>
<evidence type="ECO:0000313" key="3">
    <source>
        <dbReference type="Proteomes" id="UP000321249"/>
    </source>
</evidence>
<evidence type="ECO:0000256" key="1">
    <source>
        <dbReference type="SAM" id="MobiDB-lite"/>
    </source>
</evidence>
<accession>A0A5C6TU81</accession>
<dbReference type="EMBL" id="VOQQ01000001">
    <property type="protein sequence ID" value="TXC63942.1"/>
    <property type="molecule type" value="Genomic_DNA"/>
</dbReference>
<protein>
    <submittedName>
        <fullName evidence="2">Uncharacterized protein</fullName>
    </submittedName>
</protein>
<evidence type="ECO:0000313" key="2">
    <source>
        <dbReference type="EMBL" id="TXC63942.1"/>
    </source>
</evidence>
<sequence>MDEAGAAPRRRIDLRWTKRRKQRFLERLAETYDMDAACAAAGLDWPTMCRLRGDDAEFAARWEAVIASGYDRIEAMLLRRAGAGLGDGARADEADVALARELLRQRGGRKTGDPAAPRRTVARPSPNREQAIASIMGKLTAFPGRAPRPKDDEDEGAPLAGMARRDRGLPAG</sequence>
<keyword evidence="3" id="KW-1185">Reference proteome</keyword>
<name>A0A5C6TU81_9SPHN</name>